<sequence length="61" mass="6440">EEATVSHTVVRLLGKPSTQKTKICSGSKVGANLSPITSGHPTYLTPSPASKAVTHRLQSQR</sequence>
<accession>A0ABD0L4W1</accession>
<gene>
    <name evidence="2" type="ORF">BaRGS_00014444</name>
</gene>
<evidence type="ECO:0000313" key="3">
    <source>
        <dbReference type="Proteomes" id="UP001519460"/>
    </source>
</evidence>
<feature type="non-terminal residue" evidence="2">
    <location>
        <position position="1"/>
    </location>
</feature>
<feature type="non-terminal residue" evidence="2">
    <location>
        <position position="61"/>
    </location>
</feature>
<comment type="caution">
    <text evidence="2">The sequence shown here is derived from an EMBL/GenBank/DDBJ whole genome shotgun (WGS) entry which is preliminary data.</text>
</comment>
<name>A0ABD0L4W1_9CAEN</name>
<protein>
    <submittedName>
        <fullName evidence="2">Uncharacterized protein</fullName>
    </submittedName>
</protein>
<feature type="compositionally biased region" description="Polar residues" evidence="1">
    <location>
        <begin position="38"/>
        <end position="48"/>
    </location>
</feature>
<keyword evidence="3" id="KW-1185">Reference proteome</keyword>
<feature type="region of interest" description="Disordered" evidence="1">
    <location>
        <begin position="38"/>
        <end position="61"/>
    </location>
</feature>
<organism evidence="2 3">
    <name type="scientific">Batillaria attramentaria</name>
    <dbReference type="NCBI Taxonomy" id="370345"/>
    <lineage>
        <taxon>Eukaryota</taxon>
        <taxon>Metazoa</taxon>
        <taxon>Spiralia</taxon>
        <taxon>Lophotrochozoa</taxon>
        <taxon>Mollusca</taxon>
        <taxon>Gastropoda</taxon>
        <taxon>Caenogastropoda</taxon>
        <taxon>Sorbeoconcha</taxon>
        <taxon>Cerithioidea</taxon>
        <taxon>Batillariidae</taxon>
        <taxon>Batillaria</taxon>
    </lineage>
</organism>
<evidence type="ECO:0000313" key="2">
    <source>
        <dbReference type="EMBL" id="KAK7494341.1"/>
    </source>
</evidence>
<dbReference type="EMBL" id="JACVVK020000084">
    <property type="protein sequence ID" value="KAK7494341.1"/>
    <property type="molecule type" value="Genomic_DNA"/>
</dbReference>
<dbReference type="AlphaFoldDB" id="A0ABD0L4W1"/>
<proteinExistence type="predicted"/>
<reference evidence="2 3" key="1">
    <citation type="journal article" date="2023" name="Sci. Data">
        <title>Genome assembly of the Korean intertidal mud-creeper Batillaria attramentaria.</title>
        <authorList>
            <person name="Patra A.K."/>
            <person name="Ho P.T."/>
            <person name="Jun S."/>
            <person name="Lee S.J."/>
            <person name="Kim Y."/>
            <person name="Won Y.J."/>
        </authorList>
    </citation>
    <scope>NUCLEOTIDE SEQUENCE [LARGE SCALE GENOMIC DNA]</scope>
    <source>
        <strain evidence="2">Wonlab-2016</strain>
    </source>
</reference>
<evidence type="ECO:0000256" key="1">
    <source>
        <dbReference type="SAM" id="MobiDB-lite"/>
    </source>
</evidence>
<dbReference type="Proteomes" id="UP001519460">
    <property type="component" value="Unassembled WGS sequence"/>
</dbReference>